<accession>A0A0M0K4J1</accession>
<dbReference type="EMBL" id="JWZX01001503">
    <property type="protein sequence ID" value="KOO33502.1"/>
    <property type="molecule type" value="Genomic_DNA"/>
</dbReference>
<comment type="caution">
    <text evidence="1">The sequence shown here is derived from an EMBL/GenBank/DDBJ whole genome shotgun (WGS) entry which is preliminary data.</text>
</comment>
<gene>
    <name evidence="1" type="ORF">Ctob_015031</name>
</gene>
<feature type="non-terminal residue" evidence="1">
    <location>
        <position position="274"/>
    </location>
</feature>
<dbReference type="AlphaFoldDB" id="A0A0M0K4J1"/>
<name>A0A0M0K4J1_9EUKA</name>
<dbReference type="Proteomes" id="UP000037460">
    <property type="component" value="Unassembled WGS sequence"/>
</dbReference>
<keyword evidence="2" id="KW-1185">Reference proteome</keyword>
<proteinExistence type="predicted"/>
<evidence type="ECO:0000313" key="1">
    <source>
        <dbReference type="EMBL" id="KOO33502.1"/>
    </source>
</evidence>
<reference evidence="2" key="1">
    <citation type="journal article" date="2015" name="PLoS Genet.">
        <title>Genome Sequence and Transcriptome Analyses of Chrysochromulina tobin: Metabolic Tools for Enhanced Algal Fitness in the Prominent Order Prymnesiales (Haptophyceae).</title>
        <authorList>
            <person name="Hovde B.T."/>
            <person name="Deodato C.R."/>
            <person name="Hunsperger H.M."/>
            <person name="Ryken S.A."/>
            <person name="Yost W."/>
            <person name="Jha R.K."/>
            <person name="Patterson J."/>
            <person name="Monnat R.J. Jr."/>
            <person name="Barlow S.B."/>
            <person name="Starkenburg S.R."/>
            <person name="Cattolico R.A."/>
        </authorList>
    </citation>
    <scope>NUCLEOTIDE SEQUENCE</scope>
    <source>
        <strain evidence="2">CCMP291</strain>
    </source>
</reference>
<organism evidence="1 2">
    <name type="scientific">Chrysochromulina tobinii</name>
    <dbReference type="NCBI Taxonomy" id="1460289"/>
    <lineage>
        <taxon>Eukaryota</taxon>
        <taxon>Haptista</taxon>
        <taxon>Haptophyta</taxon>
        <taxon>Prymnesiophyceae</taxon>
        <taxon>Prymnesiales</taxon>
        <taxon>Chrysochromulinaceae</taxon>
        <taxon>Chrysochromulina</taxon>
    </lineage>
</organism>
<sequence length="274" mass="29402">MRRPSHDEGAAASASGGHECPLHTLDTDQDLEAFCSTDFCKSLGKFKFGSRKAIEGFAEALAQKIWHALGDEIAADPAGWLICAPAYRFVPVSAVLLSRRVHELLVDRCAAAASKAPALVELYRETITGVDYASLSPKAREKALPSYSIRGVPNGFVRGKRVVAIDDTRMYAAAVPFKNFPPYGVHANRTSGALRALGCSHVYHFFVLVATPEVLARGCSAVVGAQGQQAAGATGGATMQVEDRLNRVVISPADDAEMFVGWQDLQHILLEDGY</sequence>
<protein>
    <submittedName>
        <fullName evidence="1">Uncharacterized protein</fullName>
    </submittedName>
</protein>
<evidence type="ECO:0000313" key="2">
    <source>
        <dbReference type="Proteomes" id="UP000037460"/>
    </source>
</evidence>